<dbReference type="EMBL" id="LDAU01000040">
    <property type="protein sequence ID" value="KRX10057.1"/>
    <property type="molecule type" value="Genomic_DNA"/>
</dbReference>
<feature type="transmembrane region" description="Helical" evidence="1">
    <location>
        <begin position="55"/>
        <end position="73"/>
    </location>
</feature>
<keyword evidence="1" id="KW-0472">Membrane</keyword>
<evidence type="ECO:0000313" key="4">
    <source>
        <dbReference type="Proteomes" id="UP000054937"/>
    </source>
</evidence>
<accession>A0A0V0R6F2</accession>
<evidence type="ECO:0000313" key="3">
    <source>
        <dbReference type="EMBL" id="KRX10057.1"/>
    </source>
</evidence>
<dbReference type="InParanoid" id="A0A0V0R6F2"/>
<keyword evidence="1" id="KW-1133">Transmembrane helix</keyword>
<keyword evidence="4" id="KW-1185">Reference proteome</keyword>
<dbReference type="PANTHER" id="PTHR34062">
    <property type="entry name" value="OXIDOREDUCTASE 21 KDA SUBUNIT, PUTATIVE (AFU_ORTHOLOGUE AFUA_4G04750)-RELATED"/>
    <property type="match status" value="1"/>
</dbReference>
<dbReference type="AlphaFoldDB" id="A0A0V0R6F2"/>
<feature type="transmembrane region" description="Helical" evidence="1">
    <location>
        <begin position="85"/>
        <end position="104"/>
    </location>
</feature>
<keyword evidence="1" id="KW-0812">Transmembrane</keyword>
<comment type="caution">
    <text evidence="3">The sequence shown here is derived from an EMBL/GenBank/DDBJ whole genome shotgun (WGS) entry which is preliminary data.</text>
</comment>
<organism evidence="3 4">
    <name type="scientific">Pseudocohnilembus persalinus</name>
    <name type="common">Ciliate</name>
    <dbReference type="NCBI Taxonomy" id="266149"/>
    <lineage>
        <taxon>Eukaryota</taxon>
        <taxon>Sar</taxon>
        <taxon>Alveolata</taxon>
        <taxon>Ciliophora</taxon>
        <taxon>Intramacronucleata</taxon>
        <taxon>Oligohymenophorea</taxon>
        <taxon>Scuticociliatia</taxon>
        <taxon>Philasterida</taxon>
        <taxon>Pseudocohnilembidae</taxon>
        <taxon>Pseudocohnilembus</taxon>
    </lineage>
</organism>
<dbReference type="InterPro" id="IPR053229">
    <property type="entry name" value="NADH-Q_oxidrdct_subunit"/>
</dbReference>
<feature type="domain" description="NADH-ubiquinone oxidoreductase 21kDa subunit N-terminal" evidence="2">
    <location>
        <begin position="32"/>
        <end position="115"/>
    </location>
</feature>
<dbReference type="PANTHER" id="PTHR34062:SF1">
    <property type="entry name" value="NADH-UBIQUINONE OXIDOREDUCTASE 21KDA SUBUNIT N-TERMINAL DOMAIN-CONTAINING PROTEIN"/>
    <property type="match status" value="1"/>
</dbReference>
<dbReference type="Pfam" id="PF10785">
    <property type="entry name" value="NADH-u_ox-rdase"/>
    <property type="match status" value="1"/>
</dbReference>
<reference evidence="3 4" key="1">
    <citation type="journal article" date="2015" name="Sci. Rep.">
        <title>Genome of the facultative scuticociliatosis pathogen Pseudocohnilembus persalinus provides insight into its virulence through horizontal gene transfer.</title>
        <authorList>
            <person name="Xiong J."/>
            <person name="Wang G."/>
            <person name="Cheng J."/>
            <person name="Tian M."/>
            <person name="Pan X."/>
            <person name="Warren A."/>
            <person name="Jiang C."/>
            <person name="Yuan D."/>
            <person name="Miao W."/>
        </authorList>
    </citation>
    <scope>NUCLEOTIDE SEQUENCE [LARGE SCALE GENOMIC DNA]</scope>
    <source>
        <strain evidence="3">36N120E</strain>
    </source>
</reference>
<proteinExistence type="predicted"/>
<evidence type="ECO:0000259" key="2">
    <source>
        <dbReference type="Pfam" id="PF10785"/>
    </source>
</evidence>
<sequence>MSLTAEHDSLCGGINMLKRWDNRFVIDKGERPPYPVIMGNPTFTDVFCNLNKADLGIFLFFGVVGLPIARYSLKFLPSYQEYYRRSLYNMCYTGVMAWGGLFALQNSFYRLRGYVDNGLQWKRKERKLKKYDFSTDFEDNSIWRHFRLRQ</sequence>
<dbReference type="InterPro" id="IPR019721">
    <property type="entry name" value="NADH-UbQ_OxRdtase_su21_N"/>
</dbReference>
<gene>
    <name evidence="3" type="ORF">PPERSA_08460</name>
</gene>
<name>A0A0V0R6F2_PSEPJ</name>
<dbReference type="OMA" id="ATIWGRI"/>
<protein>
    <recommendedName>
        <fullName evidence="2">NADH-ubiquinone oxidoreductase 21kDa subunit N-terminal domain-containing protein</fullName>
    </recommendedName>
</protein>
<dbReference type="Proteomes" id="UP000054937">
    <property type="component" value="Unassembled WGS sequence"/>
</dbReference>
<dbReference type="OrthoDB" id="309829at2759"/>
<evidence type="ECO:0000256" key="1">
    <source>
        <dbReference type="SAM" id="Phobius"/>
    </source>
</evidence>